<dbReference type="InterPro" id="IPR036390">
    <property type="entry name" value="WH_DNA-bd_sf"/>
</dbReference>
<reference evidence="7" key="1">
    <citation type="journal article" date="2019" name="Int. J. Syst. Evol. Microbiol.">
        <title>The Global Catalogue of Microorganisms (GCM) 10K type strain sequencing project: providing services to taxonomists for standard genome sequencing and annotation.</title>
        <authorList>
            <consortium name="The Broad Institute Genomics Platform"/>
            <consortium name="The Broad Institute Genome Sequencing Center for Infectious Disease"/>
            <person name="Wu L."/>
            <person name="Ma J."/>
        </authorList>
    </citation>
    <scope>NUCLEOTIDE SEQUENCE [LARGE SCALE GENOMIC DNA]</scope>
    <source>
        <strain evidence="7">NBRC 101365</strain>
    </source>
</reference>
<dbReference type="InterPro" id="IPR012967">
    <property type="entry name" value="COMT_dimerisation"/>
</dbReference>
<dbReference type="PANTHER" id="PTHR43712">
    <property type="entry name" value="PUTATIVE (AFU_ORTHOLOGUE AFUA_4G14580)-RELATED"/>
    <property type="match status" value="1"/>
</dbReference>
<dbReference type="GO" id="GO:0008168">
    <property type="term" value="F:methyltransferase activity"/>
    <property type="evidence" value="ECO:0007669"/>
    <property type="project" value="UniProtKB-KW"/>
</dbReference>
<dbReference type="InterPro" id="IPR029063">
    <property type="entry name" value="SAM-dependent_MTases_sf"/>
</dbReference>
<dbReference type="Pfam" id="PF00891">
    <property type="entry name" value="Methyltransf_2"/>
    <property type="match status" value="1"/>
</dbReference>
<dbReference type="EMBL" id="BSPC01000005">
    <property type="protein sequence ID" value="GLS17573.1"/>
    <property type="molecule type" value="Genomic_DNA"/>
</dbReference>
<sequence length="340" mass="36157">MTTAAQESPSVALMRLVNGYQVSQAIHVAAVLGIADHLIGGARRIEDLAQATATDSGALYRLLRALAAVDIFREEEDRVFALTPMAQCLGSDMNDPVGPWAAFIGRPYVRRAWDELLYSVQTGDSAFSHVHGTGVWAYRAQHPEEGALFDKAMTAISRQVCDAVVAAYDFAGVSRVVDVGGGEGALLAGILNANPALSGVLFELEQVAARATDRVAAMGLAARVEVVSGSFFEQVPAGDIHVLKGILHDWDDRAAADILRNCREAIAANGRLLVIERPIAPPNQGAEAKFSDLNMLVSPGGQERTQEQFAGLFGAAGFRLARLIATGTRMTIIEGEPIPP</sequence>
<feature type="domain" description="O-methyltransferase dimerisation" evidence="5">
    <location>
        <begin position="14"/>
        <end position="89"/>
    </location>
</feature>
<dbReference type="SUPFAM" id="SSF46785">
    <property type="entry name" value="Winged helix' DNA-binding domain"/>
    <property type="match status" value="1"/>
</dbReference>
<feature type="domain" description="O-methyltransferase C-terminal" evidence="4">
    <location>
        <begin position="113"/>
        <end position="319"/>
    </location>
</feature>
<evidence type="ECO:0000313" key="7">
    <source>
        <dbReference type="Proteomes" id="UP001156882"/>
    </source>
</evidence>
<dbReference type="InterPro" id="IPR036388">
    <property type="entry name" value="WH-like_DNA-bd_sf"/>
</dbReference>
<keyword evidence="1 6" id="KW-0489">Methyltransferase</keyword>
<evidence type="ECO:0000256" key="1">
    <source>
        <dbReference type="ARBA" id="ARBA00022603"/>
    </source>
</evidence>
<dbReference type="Pfam" id="PF08100">
    <property type="entry name" value="Dimerisation"/>
    <property type="match status" value="1"/>
</dbReference>
<evidence type="ECO:0000259" key="4">
    <source>
        <dbReference type="Pfam" id="PF00891"/>
    </source>
</evidence>
<dbReference type="PROSITE" id="PS51683">
    <property type="entry name" value="SAM_OMT_II"/>
    <property type="match status" value="1"/>
</dbReference>
<accession>A0ABQ6CD24</accession>
<evidence type="ECO:0000313" key="6">
    <source>
        <dbReference type="EMBL" id="GLS17573.1"/>
    </source>
</evidence>
<organism evidence="6 7">
    <name type="scientific">Labrys miyagiensis</name>
    <dbReference type="NCBI Taxonomy" id="346912"/>
    <lineage>
        <taxon>Bacteria</taxon>
        <taxon>Pseudomonadati</taxon>
        <taxon>Pseudomonadota</taxon>
        <taxon>Alphaproteobacteria</taxon>
        <taxon>Hyphomicrobiales</taxon>
        <taxon>Xanthobacteraceae</taxon>
        <taxon>Labrys</taxon>
    </lineage>
</organism>
<gene>
    <name evidence="6" type="ORF">GCM10007874_05880</name>
</gene>
<dbReference type="PANTHER" id="PTHR43712:SF2">
    <property type="entry name" value="O-METHYLTRANSFERASE CICE"/>
    <property type="match status" value="1"/>
</dbReference>
<keyword evidence="2" id="KW-0808">Transferase</keyword>
<dbReference type="InterPro" id="IPR001077">
    <property type="entry name" value="COMT_C"/>
</dbReference>
<dbReference type="RefSeq" id="WP_284310384.1">
    <property type="nucleotide sequence ID" value="NZ_BSPC01000005.1"/>
</dbReference>
<dbReference type="Gene3D" id="1.10.10.10">
    <property type="entry name" value="Winged helix-like DNA-binding domain superfamily/Winged helix DNA-binding domain"/>
    <property type="match status" value="1"/>
</dbReference>
<dbReference type="Proteomes" id="UP001156882">
    <property type="component" value="Unassembled WGS sequence"/>
</dbReference>
<dbReference type="PIRSF" id="PIRSF005739">
    <property type="entry name" value="O-mtase"/>
    <property type="match status" value="1"/>
</dbReference>
<keyword evidence="7" id="KW-1185">Reference proteome</keyword>
<evidence type="ECO:0000259" key="5">
    <source>
        <dbReference type="Pfam" id="PF08100"/>
    </source>
</evidence>
<evidence type="ECO:0000256" key="2">
    <source>
        <dbReference type="ARBA" id="ARBA00022679"/>
    </source>
</evidence>
<proteinExistence type="predicted"/>
<comment type="caution">
    <text evidence="6">The sequence shown here is derived from an EMBL/GenBank/DDBJ whole genome shotgun (WGS) entry which is preliminary data.</text>
</comment>
<dbReference type="GO" id="GO:0032259">
    <property type="term" value="P:methylation"/>
    <property type="evidence" value="ECO:0007669"/>
    <property type="project" value="UniProtKB-KW"/>
</dbReference>
<evidence type="ECO:0000256" key="3">
    <source>
        <dbReference type="ARBA" id="ARBA00022691"/>
    </source>
</evidence>
<keyword evidence="3" id="KW-0949">S-adenosyl-L-methionine</keyword>
<protein>
    <submittedName>
        <fullName evidence="6">Methyltransferase</fullName>
    </submittedName>
</protein>
<dbReference type="Gene3D" id="3.40.50.150">
    <property type="entry name" value="Vaccinia Virus protein VP39"/>
    <property type="match status" value="1"/>
</dbReference>
<name>A0ABQ6CD24_9HYPH</name>
<dbReference type="InterPro" id="IPR016461">
    <property type="entry name" value="COMT-like"/>
</dbReference>
<dbReference type="Gene3D" id="1.10.287.1350">
    <property type="match status" value="1"/>
</dbReference>
<dbReference type="SUPFAM" id="SSF53335">
    <property type="entry name" value="S-adenosyl-L-methionine-dependent methyltransferases"/>
    <property type="match status" value="1"/>
</dbReference>